<dbReference type="SUPFAM" id="SSF51445">
    <property type="entry name" value="(Trans)glycosidases"/>
    <property type="match status" value="1"/>
</dbReference>
<proteinExistence type="predicted"/>
<dbReference type="InterPro" id="IPR017853">
    <property type="entry name" value="GH"/>
</dbReference>
<sequence>MIVQRGVNYDTERDVWDVAYVRRDMAAIRDELHCDSVILLGSSLRRLVPAAEAAAERGLFVWFEPRKFEKGARRTLRFLARTARAAEELRRDHPGVGISVGCEFTLFMKGLVPGRNWQARARNLGRPGSGDYHAGLNAFLGRALDAVRPVFGGPVTYSSGGWERVDWHGFDMVGVDLYRDARNAADYRRLVRDLHRHGRPVLITEFGCCTFRGAADRGALGFLAIDWRARPPRLRDGIVRDEREQARYLDELLDVFEAENVHGAFVYDFVAPGSPTAADPRYDLDTASFSLVKVAPPGSPDDYARTGRWEPKAAFHTVAARFARPGGSTLSEQMENQQP</sequence>
<keyword evidence="2" id="KW-1185">Reference proteome</keyword>
<dbReference type="Gene3D" id="3.20.20.80">
    <property type="entry name" value="Glycosidases"/>
    <property type="match status" value="1"/>
</dbReference>
<dbReference type="RefSeq" id="WP_182841738.1">
    <property type="nucleotide sequence ID" value="NZ_BAAALP010000003.1"/>
</dbReference>
<protein>
    <recommendedName>
        <fullName evidence="3">Abortive infection protein</fullName>
    </recommendedName>
</protein>
<gene>
    <name evidence="1" type="ORF">HNR61_000864</name>
</gene>
<organism evidence="1 2">
    <name type="scientific">Actinomadura namibiensis</name>
    <dbReference type="NCBI Taxonomy" id="182080"/>
    <lineage>
        <taxon>Bacteria</taxon>
        <taxon>Bacillati</taxon>
        <taxon>Actinomycetota</taxon>
        <taxon>Actinomycetes</taxon>
        <taxon>Streptosporangiales</taxon>
        <taxon>Thermomonosporaceae</taxon>
        <taxon>Actinomadura</taxon>
    </lineage>
</organism>
<accession>A0A7W3LJF8</accession>
<dbReference type="AlphaFoldDB" id="A0A7W3LJF8"/>
<dbReference type="EMBL" id="JACJIA010000001">
    <property type="protein sequence ID" value="MBA8949266.1"/>
    <property type="molecule type" value="Genomic_DNA"/>
</dbReference>
<dbReference type="Proteomes" id="UP000572680">
    <property type="component" value="Unassembled WGS sequence"/>
</dbReference>
<reference evidence="1 2" key="1">
    <citation type="submission" date="2020-08" db="EMBL/GenBank/DDBJ databases">
        <title>Genomic Encyclopedia of Type Strains, Phase IV (KMG-IV): sequencing the most valuable type-strain genomes for metagenomic binning, comparative biology and taxonomic classification.</title>
        <authorList>
            <person name="Goeker M."/>
        </authorList>
    </citation>
    <scope>NUCLEOTIDE SEQUENCE [LARGE SCALE GENOMIC DNA]</scope>
    <source>
        <strain evidence="1 2">DSM 44197</strain>
    </source>
</reference>
<evidence type="ECO:0000313" key="2">
    <source>
        <dbReference type="Proteomes" id="UP000572680"/>
    </source>
</evidence>
<name>A0A7W3LJF8_ACTNM</name>
<evidence type="ECO:0000313" key="1">
    <source>
        <dbReference type="EMBL" id="MBA8949266.1"/>
    </source>
</evidence>
<comment type="caution">
    <text evidence="1">The sequence shown here is derived from an EMBL/GenBank/DDBJ whole genome shotgun (WGS) entry which is preliminary data.</text>
</comment>
<evidence type="ECO:0008006" key="3">
    <source>
        <dbReference type="Google" id="ProtNLM"/>
    </source>
</evidence>